<evidence type="ECO:0000313" key="1">
    <source>
        <dbReference type="EMBL" id="GFY07857.1"/>
    </source>
</evidence>
<protein>
    <submittedName>
        <fullName evidence="1">Uncharacterized protein</fullName>
    </submittedName>
</protein>
<dbReference type="Proteomes" id="UP000887159">
    <property type="component" value="Unassembled WGS sequence"/>
</dbReference>
<dbReference type="EMBL" id="BMAU01021278">
    <property type="protein sequence ID" value="GFY07857.1"/>
    <property type="molecule type" value="Genomic_DNA"/>
</dbReference>
<reference evidence="1" key="1">
    <citation type="submission" date="2020-08" db="EMBL/GenBank/DDBJ databases">
        <title>Multicomponent nature underlies the extraordinary mechanical properties of spider dragline silk.</title>
        <authorList>
            <person name="Kono N."/>
            <person name="Nakamura H."/>
            <person name="Mori M."/>
            <person name="Yoshida Y."/>
            <person name="Ohtoshi R."/>
            <person name="Malay A.D."/>
            <person name="Moran D.A.P."/>
            <person name="Tomita M."/>
            <person name="Numata K."/>
            <person name="Arakawa K."/>
        </authorList>
    </citation>
    <scope>NUCLEOTIDE SEQUENCE</scope>
</reference>
<keyword evidence="2" id="KW-1185">Reference proteome</keyword>
<dbReference type="AlphaFoldDB" id="A0A8X6SEQ1"/>
<name>A0A8X6SEQ1_TRICX</name>
<gene>
    <name evidence="1" type="ORF">TNCV_4287931</name>
</gene>
<proteinExistence type="predicted"/>
<sequence length="71" mass="7453">MSTGSSLTQNYSRSQSEIQGDLHKCSMDSATFGKSGIFITSGLADSSEADVPGGSGKKFATRTLNILHLKV</sequence>
<organism evidence="1 2">
    <name type="scientific">Trichonephila clavipes</name>
    <name type="common">Golden silk orbweaver</name>
    <name type="synonym">Nephila clavipes</name>
    <dbReference type="NCBI Taxonomy" id="2585209"/>
    <lineage>
        <taxon>Eukaryota</taxon>
        <taxon>Metazoa</taxon>
        <taxon>Ecdysozoa</taxon>
        <taxon>Arthropoda</taxon>
        <taxon>Chelicerata</taxon>
        <taxon>Arachnida</taxon>
        <taxon>Araneae</taxon>
        <taxon>Araneomorphae</taxon>
        <taxon>Entelegynae</taxon>
        <taxon>Araneoidea</taxon>
        <taxon>Nephilidae</taxon>
        <taxon>Trichonephila</taxon>
    </lineage>
</organism>
<comment type="caution">
    <text evidence="1">The sequence shown here is derived from an EMBL/GenBank/DDBJ whole genome shotgun (WGS) entry which is preliminary data.</text>
</comment>
<accession>A0A8X6SEQ1</accession>
<evidence type="ECO:0000313" key="2">
    <source>
        <dbReference type="Proteomes" id="UP000887159"/>
    </source>
</evidence>